<dbReference type="EMBL" id="MU001632">
    <property type="protein sequence ID" value="KAF2486108.1"/>
    <property type="molecule type" value="Genomic_DNA"/>
</dbReference>
<name>A0A6A6Q0U8_9PEZI</name>
<evidence type="ECO:0000256" key="1">
    <source>
        <dbReference type="SAM" id="MobiDB-lite"/>
    </source>
</evidence>
<protein>
    <submittedName>
        <fullName evidence="2">Uncharacterized protein</fullName>
    </submittedName>
</protein>
<proteinExistence type="predicted"/>
<reference evidence="2" key="1">
    <citation type="journal article" date="2020" name="Stud. Mycol.">
        <title>101 Dothideomycetes genomes: a test case for predicting lifestyles and emergence of pathogens.</title>
        <authorList>
            <person name="Haridas S."/>
            <person name="Albert R."/>
            <person name="Binder M."/>
            <person name="Bloem J."/>
            <person name="Labutti K."/>
            <person name="Salamov A."/>
            <person name="Andreopoulos B."/>
            <person name="Baker S."/>
            <person name="Barry K."/>
            <person name="Bills G."/>
            <person name="Bluhm B."/>
            <person name="Cannon C."/>
            <person name="Castanera R."/>
            <person name="Culley D."/>
            <person name="Daum C."/>
            <person name="Ezra D."/>
            <person name="Gonzalez J."/>
            <person name="Henrissat B."/>
            <person name="Kuo A."/>
            <person name="Liang C."/>
            <person name="Lipzen A."/>
            <person name="Lutzoni F."/>
            <person name="Magnuson J."/>
            <person name="Mondo S."/>
            <person name="Nolan M."/>
            <person name="Ohm R."/>
            <person name="Pangilinan J."/>
            <person name="Park H.-J."/>
            <person name="Ramirez L."/>
            <person name="Alfaro M."/>
            <person name="Sun H."/>
            <person name="Tritt A."/>
            <person name="Yoshinaga Y."/>
            <person name="Zwiers L.-H."/>
            <person name="Turgeon B."/>
            <person name="Goodwin S."/>
            <person name="Spatafora J."/>
            <person name="Crous P."/>
            <person name="Grigoriev I."/>
        </authorList>
    </citation>
    <scope>NUCLEOTIDE SEQUENCE</scope>
    <source>
        <strain evidence="2">CBS 113389</strain>
    </source>
</reference>
<dbReference type="GeneID" id="54471346"/>
<feature type="region of interest" description="Disordered" evidence="1">
    <location>
        <begin position="277"/>
        <end position="297"/>
    </location>
</feature>
<evidence type="ECO:0000313" key="3">
    <source>
        <dbReference type="Proteomes" id="UP000799767"/>
    </source>
</evidence>
<feature type="non-terminal residue" evidence="2">
    <location>
        <position position="316"/>
    </location>
</feature>
<dbReference type="OrthoDB" id="4121208at2759"/>
<dbReference type="RefSeq" id="XP_033592677.1">
    <property type="nucleotide sequence ID" value="XM_033730344.1"/>
</dbReference>
<feature type="non-terminal residue" evidence="2">
    <location>
        <position position="1"/>
    </location>
</feature>
<organism evidence="2 3">
    <name type="scientific">Neohortaea acidophila</name>
    <dbReference type="NCBI Taxonomy" id="245834"/>
    <lineage>
        <taxon>Eukaryota</taxon>
        <taxon>Fungi</taxon>
        <taxon>Dikarya</taxon>
        <taxon>Ascomycota</taxon>
        <taxon>Pezizomycotina</taxon>
        <taxon>Dothideomycetes</taxon>
        <taxon>Dothideomycetidae</taxon>
        <taxon>Mycosphaerellales</taxon>
        <taxon>Teratosphaeriaceae</taxon>
        <taxon>Neohortaea</taxon>
    </lineage>
</organism>
<feature type="compositionally biased region" description="Polar residues" evidence="1">
    <location>
        <begin position="277"/>
        <end position="286"/>
    </location>
</feature>
<keyword evidence="3" id="KW-1185">Reference proteome</keyword>
<dbReference type="AlphaFoldDB" id="A0A6A6Q0U8"/>
<dbReference type="Proteomes" id="UP000799767">
    <property type="component" value="Unassembled WGS sequence"/>
</dbReference>
<sequence length="316" mass="32977">TYSTSALTYITPSPGAPPVAVTTESQLVTSYLPQFTLCELTTVAGYSLASGAFSGSSNSRFQNSSGSIPTATGTCTTIFSPTETMVCATTLTALATRYTVTACDEELTFSTKLGYALVTASPTASSAAKNATTPATITPAPSIQTVTTYYLAPWQQLTAGTAPSEVDLKVCRSFDNDTTECILEQQVWETSLVTSIATSTTTINISTTIHGNSQLIVETFVANVTEVLTTFSLSTTMELEYQTVYTTTNSANQTTVSTVPASLSTGPTIFETRTLQEASGNATASPSNPPSADGTSTTTIHITQTFTGGTMTVTVQ</sequence>
<gene>
    <name evidence="2" type="ORF">BDY17DRAFT_239529</name>
</gene>
<evidence type="ECO:0000313" key="2">
    <source>
        <dbReference type="EMBL" id="KAF2486108.1"/>
    </source>
</evidence>
<accession>A0A6A6Q0U8</accession>